<dbReference type="PANTHER" id="PTHR30615">
    <property type="entry name" value="UNCHARACTERIZED PROTEIN YJBQ-RELATED"/>
    <property type="match status" value="1"/>
</dbReference>
<evidence type="ECO:0008006" key="5">
    <source>
        <dbReference type="Google" id="ProtNLM"/>
    </source>
</evidence>
<gene>
    <name evidence="2" type="ORF">Vretifemale_6287</name>
    <name evidence="3" type="ORF">Vretimale_8709</name>
</gene>
<dbReference type="PANTHER" id="PTHR30615:SF16">
    <property type="entry name" value="SECONDARY THIAMINE-PHOSPHATE SYNTHASE ENZYME"/>
    <property type="match status" value="1"/>
</dbReference>
<dbReference type="EMBL" id="BNCQ01000015">
    <property type="protein sequence ID" value="GIM04080.1"/>
    <property type="molecule type" value="Genomic_DNA"/>
</dbReference>
<dbReference type="EMBL" id="BNCP01000009">
    <property type="protein sequence ID" value="GIL76820.1"/>
    <property type="molecule type" value="Genomic_DNA"/>
</dbReference>
<dbReference type="AlphaFoldDB" id="A0A8J4FL96"/>
<name>A0A8J4FL96_9CHLO</name>
<dbReference type="Proteomes" id="UP000722791">
    <property type="component" value="Unassembled WGS sequence"/>
</dbReference>
<evidence type="ECO:0000313" key="4">
    <source>
        <dbReference type="Proteomes" id="UP000747110"/>
    </source>
</evidence>
<evidence type="ECO:0000313" key="2">
    <source>
        <dbReference type="EMBL" id="GIL76820.1"/>
    </source>
</evidence>
<dbReference type="InterPro" id="IPR035917">
    <property type="entry name" value="YjbQ-like_sf"/>
</dbReference>
<organism evidence="2 4">
    <name type="scientific">Volvox reticuliferus</name>
    <dbReference type="NCBI Taxonomy" id="1737510"/>
    <lineage>
        <taxon>Eukaryota</taxon>
        <taxon>Viridiplantae</taxon>
        <taxon>Chlorophyta</taxon>
        <taxon>core chlorophytes</taxon>
        <taxon>Chlorophyceae</taxon>
        <taxon>CS clade</taxon>
        <taxon>Chlamydomonadales</taxon>
        <taxon>Volvocaceae</taxon>
        <taxon>Volvox</taxon>
    </lineage>
</organism>
<evidence type="ECO:0000256" key="1">
    <source>
        <dbReference type="SAM" id="MobiDB-lite"/>
    </source>
</evidence>
<comment type="caution">
    <text evidence="2">The sequence shown here is derived from an EMBL/GenBank/DDBJ whole genome shotgun (WGS) entry which is preliminary data.</text>
</comment>
<keyword evidence="4" id="KW-1185">Reference proteome</keyword>
<dbReference type="OrthoDB" id="10255963at2759"/>
<accession>A0A8J4FL96</accession>
<reference evidence="2" key="1">
    <citation type="journal article" date="2021" name="Proc. Natl. Acad. Sci. U.S.A.">
        <title>Three genomes in the algal genus Volvox reveal the fate of a haploid sex-determining region after a transition to homothallism.</title>
        <authorList>
            <person name="Yamamoto K."/>
            <person name="Hamaji T."/>
            <person name="Kawai-Toyooka H."/>
            <person name="Matsuzaki R."/>
            <person name="Takahashi F."/>
            <person name="Nishimura Y."/>
            <person name="Kawachi M."/>
            <person name="Noguchi H."/>
            <person name="Minakuchi Y."/>
            <person name="Umen J.G."/>
            <person name="Toyoda A."/>
            <person name="Nozaki H."/>
        </authorList>
    </citation>
    <scope>NUCLEOTIDE SEQUENCE</scope>
    <source>
        <strain evidence="3">NIES-3785</strain>
        <strain evidence="2">NIES-3786</strain>
    </source>
</reference>
<dbReference type="Proteomes" id="UP000747110">
    <property type="component" value="Unassembled WGS sequence"/>
</dbReference>
<sequence>MLKVSSSFSAANSAPAGATRSTAAASTALLSKTVATSRTRLRLPCSGPRTTMLASALSTSTSAPPGTSTTVLVTPSSSTAAGPAPSSVTYKYHQLEIPQTPPGIALIDITPQIRELVAQAGLQEGCVHVLSRHTTTALTINENETRLLDDVRQFLSRLAPAGDPYLHNDLHLRPAPDNWPGGWAAWAAQEPRNAHSHLLSMLLGNTLTVPVTEGKLALGTWQSVLLVELDGPRPRTVGVQLVGHAAQ</sequence>
<dbReference type="Pfam" id="PF01894">
    <property type="entry name" value="YjbQ"/>
    <property type="match status" value="1"/>
</dbReference>
<protein>
    <recommendedName>
        <fullName evidence="5">Secondary thiamine-phosphate synthase enzyme</fullName>
    </recommendedName>
</protein>
<dbReference type="Gene3D" id="2.60.120.460">
    <property type="entry name" value="YjbQ-like"/>
    <property type="match status" value="1"/>
</dbReference>
<proteinExistence type="predicted"/>
<evidence type="ECO:0000313" key="3">
    <source>
        <dbReference type="EMBL" id="GIM04080.1"/>
    </source>
</evidence>
<feature type="region of interest" description="Disordered" evidence="1">
    <location>
        <begin position="56"/>
        <end position="85"/>
    </location>
</feature>
<dbReference type="SUPFAM" id="SSF111038">
    <property type="entry name" value="YjbQ-like"/>
    <property type="match status" value="1"/>
</dbReference>
<dbReference type="InterPro" id="IPR001602">
    <property type="entry name" value="UPF0047_YjbQ-like"/>
</dbReference>